<dbReference type="EMBL" id="FZNY01000001">
    <property type="protein sequence ID" value="SNR48566.1"/>
    <property type="molecule type" value="Genomic_DNA"/>
</dbReference>
<dbReference type="PANTHER" id="PTHR47148">
    <property type="entry name" value="CYTOCHROME C OXIDASE ASSEMBLY FACTOR 1 HOMOLOG"/>
    <property type="match status" value="1"/>
</dbReference>
<dbReference type="OrthoDB" id="1178263at2"/>
<gene>
    <name evidence="2" type="ORF">SAMN06265376_1011308</name>
</gene>
<dbReference type="AlphaFoldDB" id="A0A238WPT8"/>
<proteinExistence type="predicted"/>
<dbReference type="Proteomes" id="UP000198379">
    <property type="component" value="Unassembled WGS sequence"/>
</dbReference>
<evidence type="ECO:0000313" key="2">
    <source>
        <dbReference type="EMBL" id="SNR48566.1"/>
    </source>
</evidence>
<protein>
    <submittedName>
        <fullName evidence="2">Cytochrome oxidase complex assembly protein 1</fullName>
    </submittedName>
</protein>
<organism evidence="2 3">
    <name type="scientific">Dokdonia pacifica</name>
    <dbReference type="NCBI Taxonomy" id="1627892"/>
    <lineage>
        <taxon>Bacteria</taxon>
        <taxon>Pseudomonadati</taxon>
        <taxon>Bacteroidota</taxon>
        <taxon>Flavobacteriia</taxon>
        <taxon>Flavobacteriales</taxon>
        <taxon>Flavobacteriaceae</taxon>
        <taxon>Dokdonia</taxon>
    </lineage>
</organism>
<evidence type="ECO:0000256" key="1">
    <source>
        <dbReference type="SAM" id="Phobius"/>
    </source>
</evidence>
<keyword evidence="3" id="KW-1185">Reference proteome</keyword>
<keyword evidence="1" id="KW-0472">Membrane</keyword>
<dbReference type="Pfam" id="PF08695">
    <property type="entry name" value="Coa1"/>
    <property type="match status" value="1"/>
</dbReference>
<dbReference type="RefSeq" id="WP_089370591.1">
    <property type="nucleotide sequence ID" value="NZ_BMEP01000003.1"/>
</dbReference>
<name>A0A238WPT8_9FLAO</name>
<accession>A0A238WPT8</accession>
<feature type="transmembrane region" description="Helical" evidence="1">
    <location>
        <begin position="20"/>
        <end position="45"/>
    </location>
</feature>
<dbReference type="GO" id="GO:0032981">
    <property type="term" value="P:mitochondrial respiratory chain complex I assembly"/>
    <property type="evidence" value="ECO:0007669"/>
    <property type="project" value="TreeGrafter"/>
</dbReference>
<sequence length="153" mass="17293">MTDQNELIQEKSWWKRNWKWVVPTGGCLTLLILFIVFIASVVFGVTKAISGTEPYQDSFAKAQSNEQVIELLGEPIEIDGIMQGSINFSNNDGDADIRIPIKGPQGEGTIYVVGEKRNDVWSYSEQEVRIDQNNEVINLLNEGLDQPEEEEDF</sequence>
<dbReference type="InterPro" id="IPR014807">
    <property type="entry name" value="Coa1"/>
</dbReference>
<reference evidence="2 3" key="1">
    <citation type="submission" date="2017-06" db="EMBL/GenBank/DDBJ databases">
        <authorList>
            <person name="Kim H.J."/>
            <person name="Triplett B.A."/>
        </authorList>
    </citation>
    <scope>NUCLEOTIDE SEQUENCE [LARGE SCALE GENOMIC DNA]</scope>
    <source>
        <strain evidence="2 3">DSM 25597</strain>
    </source>
</reference>
<dbReference type="PANTHER" id="PTHR47148:SF1">
    <property type="entry name" value="CYTOCHROME C OXIDASE ASSEMBLY FACTOR 1 HOMOLOG"/>
    <property type="match status" value="1"/>
</dbReference>
<evidence type="ECO:0000313" key="3">
    <source>
        <dbReference type="Proteomes" id="UP000198379"/>
    </source>
</evidence>
<keyword evidence="1" id="KW-0812">Transmembrane</keyword>
<keyword evidence="1" id="KW-1133">Transmembrane helix</keyword>